<dbReference type="PANTHER" id="PTHR10773:SF19">
    <property type="match status" value="1"/>
</dbReference>
<comment type="caution">
    <text evidence="5">The sequence shown here is derived from an EMBL/GenBank/DDBJ whole genome shotgun (WGS) entry which is preliminary data.</text>
</comment>
<evidence type="ECO:0000259" key="4">
    <source>
        <dbReference type="Pfam" id="PF25273"/>
    </source>
</evidence>
<feature type="domain" description="DUF7869" evidence="4">
    <location>
        <begin position="740"/>
        <end position="839"/>
    </location>
</feature>
<reference evidence="5" key="1">
    <citation type="submission" date="2023-10" db="EMBL/GenBank/DDBJ databases">
        <title>Genome assemblies of two species of porcelain crab, Petrolisthes cinctipes and Petrolisthes manimaculis (Anomura: Porcellanidae).</title>
        <authorList>
            <person name="Angst P."/>
        </authorList>
    </citation>
    <scope>NUCLEOTIDE SEQUENCE</scope>
    <source>
        <strain evidence="5">PB745_01</strain>
        <tissue evidence="5">Gill</tissue>
    </source>
</reference>
<name>A0AAE1G9I6_PETCI</name>
<accession>A0AAE1G9I6</accession>
<feature type="domain" description="PiggyBac transposable element-derived protein" evidence="3">
    <location>
        <begin position="1"/>
        <end position="56"/>
    </location>
</feature>
<protein>
    <recommendedName>
        <fullName evidence="7">Transposase</fullName>
    </recommendedName>
</protein>
<feature type="coiled-coil region" evidence="1">
    <location>
        <begin position="640"/>
        <end position="667"/>
    </location>
</feature>
<feature type="region of interest" description="Disordered" evidence="2">
    <location>
        <begin position="965"/>
        <end position="991"/>
    </location>
</feature>
<evidence type="ECO:0000313" key="6">
    <source>
        <dbReference type="Proteomes" id="UP001286313"/>
    </source>
</evidence>
<organism evidence="5 6">
    <name type="scientific">Petrolisthes cinctipes</name>
    <name type="common">Flat porcelain crab</name>
    <dbReference type="NCBI Taxonomy" id="88211"/>
    <lineage>
        <taxon>Eukaryota</taxon>
        <taxon>Metazoa</taxon>
        <taxon>Ecdysozoa</taxon>
        <taxon>Arthropoda</taxon>
        <taxon>Crustacea</taxon>
        <taxon>Multicrustacea</taxon>
        <taxon>Malacostraca</taxon>
        <taxon>Eumalacostraca</taxon>
        <taxon>Eucarida</taxon>
        <taxon>Decapoda</taxon>
        <taxon>Pleocyemata</taxon>
        <taxon>Anomura</taxon>
        <taxon>Galatheoidea</taxon>
        <taxon>Porcellanidae</taxon>
        <taxon>Petrolisthes</taxon>
    </lineage>
</organism>
<dbReference type="InterPro" id="IPR057191">
    <property type="entry name" value="DUF7869"/>
</dbReference>
<sequence>MSSKRFKQIRALLHFNNNENAKSSTDRFYKVRPLFSGITKQFLQVKTTPTQSIDEVMGATTFSSHPVDLCEDEEQQLMSSKLVLVLAKTIQDLKNTTIYADNYFTSIQLIEFLRDKYQCRYVGTARPNRTGNPPLMSKKEMEKKSTPRGTLDYVSCNGVLAMCWKDNKQVTVLSSDAGVEPLSTAKRWNKDTRKEVEVQCPAVIKEYNRKMRGIDKSNMLTHLYKTPMKSRRWYIRLYGYVVDLCISNAWVLYKRDAIALLEKPMPLKNFRLEISTFALSYKNRPARMIRNTPEPFVLPKRGQRTSLPSDNLRYDFSKFHCPEIVKQRMTCKFCSTKDDLHRSRWICNVCKVALCLTDSRNCFQTFHTGPSSSSASTSALPAGRKKTCKPEEWKRNVAKKKRNLGEAYISLRTGGLIPAKLMGPPCSDGCYDKIPLATRECMFKEFWEVGDYTLQNSFLQKQVKHVPVKRHRKTRTPDNPGKMRSSMLQCTLTMSGISYPVCKQGFLNILGIKKGRVDTALKAVKAAGTLQPDKRGRHPRARTNGGDVLQYVKDHIHSFPTVSSHYTRAKSPHRRYLETNLNVKKMYRMYVNQMKNEHIVKESFYRNIFNTAFNLSFKPPKTDTCSKCEQLTTSLQAAKDKNEQDTVRQLEGELATHKEQADRGQALMKEVARHDDDDMRVVCVDLQQTLPVPRLSTNVAYYKRKLWMYNLCIYDLKLRKPTFYVWDEATGGRGSVEITSCLRKWIETEYAKGEFGKLAVFSDNCGGQNKNINMLNFYLSEMHSAHLQNIDHFYLIPGHSYMACDRVFGNIEKAIRLEGDIFHLNGYCSVIKESEIHNHELVRMKTDDFLDIVVLQKYIAYSKRRLPVKFIEARHIAFRINFMEGFLIGMSYEDPLTAVRLMPGSSRYRKSKFNVSAVPLPPKYPQPLKIKQDKIADLKTLLTFIPEDERQYFHDLFRVKESGGVVGEEADRQDSEEASDVDNDLLDYDEA</sequence>
<keyword evidence="1" id="KW-0175">Coiled coil</keyword>
<feature type="compositionally biased region" description="Basic residues" evidence="2">
    <location>
        <begin position="465"/>
        <end position="474"/>
    </location>
</feature>
<dbReference type="AlphaFoldDB" id="A0AAE1G9I6"/>
<dbReference type="EMBL" id="JAWQEG010000786">
    <property type="protein sequence ID" value="KAK3885603.1"/>
    <property type="molecule type" value="Genomic_DNA"/>
</dbReference>
<proteinExistence type="predicted"/>
<evidence type="ECO:0000256" key="2">
    <source>
        <dbReference type="SAM" id="MobiDB-lite"/>
    </source>
</evidence>
<evidence type="ECO:0000313" key="5">
    <source>
        <dbReference type="EMBL" id="KAK3885603.1"/>
    </source>
</evidence>
<dbReference type="Pfam" id="PF25273">
    <property type="entry name" value="DUF7869"/>
    <property type="match status" value="1"/>
</dbReference>
<dbReference type="InterPro" id="IPR029526">
    <property type="entry name" value="PGBD"/>
</dbReference>
<dbReference type="Proteomes" id="UP001286313">
    <property type="component" value="Unassembled WGS sequence"/>
</dbReference>
<keyword evidence="6" id="KW-1185">Reference proteome</keyword>
<gene>
    <name evidence="5" type="ORF">Pcinc_010195</name>
</gene>
<evidence type="ECO:0008006" key="7">
    <source>
        <dbReference type="Google" id="ProtNLM"/>
    </source>
</evidence>
<feature type="domain" description="PiggyBac transposable element-derived protein" evidence="3">
    <location>
        <begin position="72"/>
        <end position="250"/>
    </location>
</feature>
<dbReference type="Pfam" id="PF13843">
    <property type="entry name" value="DDE_Tnp_1_7"/>
    <property type="match status" value="2"/>
</dbReference>
<evidence type="ECO:0000256" key="1">
    <source>
        <dbReference type="SAM" id="Coils"/>
    </source>
</evidence>
<dbReference type="PANTHER" id="PTHR10773">
    <property type="entry name" value="DNA-DIRECTED RNA POLYMERASES I, II, AND III SUBUNIT RPABC2"/>
    <property type="match status" value="1"/>
</dbReference>
<feature type="compositionally biased region" description="Acidic residues" evidence="2">
    <location>
        <begin position="976"/>
        <end position="991"/>
    </location>
</feature>
<evidence type="ECO:0000259" key="3">
    <source>
        <dbReference type="Pfam" id="PF13843"/>
    </source>
</evidence>
<feature type="region of interest" description="Disordered" evidence="2">
    <location>
        <begin position="465"/>
        <end position="484"/>
    </location>
</feature>